<protein>
    <submittedName>
        <fullName evidence="2">Uncharacterized protein</fullName>
    </submittedName>
</protein>
<sequence length="465" mass="54231">MLVVSPNDIARDEAPPTIPKSPSPSQEFYKERIKQPCEAVSRIFEDYYDCYYKDRLRNLKRVPRPKSQSSVKDRLRTSHNPKPKAFTTRVFPLASLNIGMDAEELETFRPFNNIKIKTLQRAVFDPESRDVARSLKLFLPDLPWVFIEGVSDDFDERRGLLKTRLKDDQTIKQIQSRRFHVHFHQTEVDLICMHIEVDYQRGKVQARFALQHVKFVILDNRETVRFIGPLPAPRGYARSLTTPTYKIEMFEDLDLDKKKAAGILGITRGFVPKPLTRTSPTPLSLCVINRKKTKFHLGHGSVWCRGIKIDLILNGDNKVDLKFSCMDVATFTKKLFDKDEYNVAILTEVCIEPDRMIEVAVGVFEESFSDYSMVDKNCLSYMYTLAMRLSQYRCDRAQRMEFPQQSVYEGRYTVEQRNEYQASLNHFLNVRLRMEAFQSKSIKEHLVHWVSRRGLDGDMVYLNSQ</sequence>
<evidence type="ECO:0000256" key="1">
    <source>
        <dbReference type="SAM" id="MobiDB-lite"/>
    </source>
</evidence>
<reference evidence="2 3" key="1">
    <citation type="journal article" date="2020" name="Fungal Divers.">
        <title>Resolving the Mortierellaceae phylogeny through synthesis of multi-gene phylogenetics and phylogenomics.</title>
        <authorList>
            <person name="Vandepol N."/>
            <person name="Liber J."/>
            <person name="Desiro A."/>
            <person name="Na H."/>
            <person name="Kennedy M."/>
            <person name="Barry K."/>
            <person name="Grigoriev I.V."/>
            <person name="Miller A.N."/>
            <person name="O'Donnell K."/>
            <person name="Stajich J.E."/>
            <person name="Bonito G."/>
        </authorList>
    </citation>
    <scope>NUCLEOTIDE SEQUENCE [LARGE SCALE GENOMIC DNA]</scope>
    <source>
        <strain evidence="2 3">AD045</strain>
    </source>
</reference>
<accession>A0ABQ7JS06</accession>
<organism evidence="2 3">
    <name type="scientific">Linnemannia gamsii</name>
    <dbReference type="NCBI Taxonomy" id="64522"/>
    <lineage>
        <taxon>Eukaryota</taxon>
        <taxon>Fungi</taxon>
        <taxon>Fungi incertae sedis</taxon>
        <taxon>Mucoromycota</taxon>
        <taxon>Mortierellomycotina</taxon>
        <taxon>Mortierellomycetes</taxon>
        <taxon>Mortierellales</taxon>
        <taxon>Mortierellaceae</taxon>
        <taxon>Linnemannia</taxon>
    </lineage>
</organism>
<gene>
    <name evidence="2" type="ORF">BGZ96_011671</name>
</gene>
<dbReference type="EMBL" id="JAAAIM010000831">
    <property type="protein sequence ID" value="KAG0283977.1"/>
    <property type="molecule type" value="Genomic_DNA"/>
</dbReference>
<name>A0ABQ7JS06_9FUNG</name>
<keyword evidence="3" id="KW-1185">Reference proteome</keyword>
<evidence type="ECO:0000313" key="2">
    <source>
        <dbReference type="EMBL" id="KAG0283977.1"/>
    </source>
</evidence>
<proteinExistence type="predicted"/>
<comment type="caution">
    <text evidence="2">The sequence shown here is derived from an EMBL/GenBank/DDBJ whole genome shotgun (WGS) entry which is preliminary data.</text>
</comment>
<evidence type="ECO:0000313" key="3">
    <source>
        <dbReference type="Proteomes" id="UP001194696"/>
    </source>
</evidence>
<feature type="region of interest" description="Disordered" evidence="1">
    <location>
        <begin position="62"/>
        <end position="81"/>
    </location>
</feature>
<feature type="region of interest" description="Disordered" evidence="1">
    <location>
        <begin position="1"/>
        <end position="27"/>
    </location>
</feature>
<dbReference type="Proteomes" id="UP001194696">
    <property type="component" value="Unassembled WGS sequence"/>
</dbReference>